<dbReference type="AlphaFoldDB" id="A0A2N0NG43"/>
<reference evidence="1 2" key="1">
    <citation type="submission" date="2016-04" db="EMBL/GenBank/DDBJ databases">
        <title>Genome analyses suggest a sexual origin of heterokaryosis in a supposedly ancient asexual fungus.</title>
        <authorList>
            <person name="Ropars J."/>
            <person name="Sedzielewska K."/>
            <person name="Noel J."/>
            <person name="Charron P."/>
            <person name="Farinelli L."/>
            <person name="Marton T."/>
            <person name="Kruger M."/>
            <person name="Pelin A."/>
            <person name="Brachmann A."/>
            <person name="Corradi N."/>
        </authorList>
    </citation>
    <scope>NUCLEOTIDE SEQUENCE [LARGE SCALE GENOMIC DNA]</scope>
    <source>
        <strain evidence="1 2">A5</strain>
    </source>
</reference>
<evidence type="ECO:0000313" key="1">
    <source>
        <dbReference type="EMBL" id="PKB93556.1"/>
    </source>
</evidence>
<evidence type="ECO:0000313" key="2">
    <source>
        <dbReference type="Proteomes" id="UP000232722"/>
    </source>
</evidence>
<dbReference type="Proteomes" id="UP000232722">
    <property type="component" value="Unassembled WGS sequence"/>
</dbReference>
<dbReference type="PROSITE" id="PS51257">
    <property type="entry name" value="PROKAR_LIPOPROTEIN"/>
    <property type="match status" value="1"/>
</dbReference>
<proteinExistence type="predicted"/>
<reference evidence="1 2" key="2">
    <citation type="submission" date="2017-09" db="EMBL/GenBank/DDBJ databases">
        <title>Extensive intraspecific genome diversity in a model arbuscular mycorrhizal fungus.</title>
        <authorList>
            <person name="Chen E.C."/>
            <person name="Morin E."/>
            <person name="Beaudet D."/>
            <person name="Noel J."/>
            <person name="Ndikumana S."/>
            <person name="Charron P."/>
            <person name="St-Onge C."/>
            <person name="Giorgi J."/>
            <person name="Grigoriev I.V."/>
            <person name="Roux C."/>
            <person name="Martin F.M."/>
            <person name="Corradi N."/>
        </authorList>
    </citation>
    <scope>NUCLEOTIDE SEQUENCE [LARGE SCALE GENOMIC DNA]</scope>
    <source>
        <strain evidence="1 2">A5</strain>
    </source>
</reference>
<gene>
    <name evidence="1" type="ORF">RhiirA5_440964</name>
</gene>
<comment type="caution">
    <text evidence="1">The sequence shown here is derived from an EMBL/GenBank/DDBJ whole genome shotgun (WGS) entry which is preliminary data.</text>
</comment>
<accession>A0A2N0NG43</accession>
<sequence length="67" mass="7495">MKIGATRFSLNKYSNIHFAVSSCVFLPSVRELHTISFLIIYSRKSGKIKLSSDPREIGYVFLSVGAI</sequence>
<name>A0A2N0NG43_9GLOM</name>
<organism evidence="1 2">
    <name type="scientific">Rhizophagus irregularis</name>
    <dbReference type="NCBI Taxonomy" id="588596"/>
    <lineage>
        <taxon>Eukaryota</taxon>
        <taxon>Fungi</taxon>
        <taxon>Fungi incertae sedis</taxon>
        <taxon>Mucoromycota</taxon>
        <taxon>Glomeromycotina</taxon>
        <taxon>Glomeromycetes</taxon>
        <taxon>Glomerales</taxon>
        <taxon>Glomeraceae</taxon>
        <taxon>Rhizophagus</taxon>
    </lineage>
</organism>
<dbReference type="EMBL" id="LLXJ01007768">
    <property type="protein sequence ID" value="PKB93556.1"/>
    <property type="molecule type" value="Genomic_DNA"/>
</dbReference>
<protein>
    <submittedName>
        <fullName evidence="1">Uncharacterized protein</fullName>
    </submittedName>
</protein>